<dbReference type="SMART" id="SM00248">
    <property type="entry name" value="ANK"/>
    <property type="match status" value="3"/>
</dbReference>
<organism evidence="4 5">
    <name type="scientific">Paenibacillus filicis</name>
    <dbReference type="NCBI Taxonomy" id="669464"/>
    <lineage>
        <taxon>Bacteria</taxon>
        <taxon>Bacillati</taxon>
        <taxon>Bacillota</taxon>
        <taxon>Bacilli</taxon>
        <taxon>Bacillales</taxon>
        <taxon>Paenibacillaceae</taxon>
        <taxon>Paenibacillus</taxon>
    </lineage>
</organism>
<dbReference type="InterPro" id="IPR051573">
    <property type="entry name" value="Ankyrin-SOCS_box_domain"/>
</dbReference>
<dbReference type="PROSITE" id="PS50297">
    <property type="entry name" value="ANK_REP_REGION"/>
    <property type="match status" value="1"/>
</dbReference>
<evidence type="ECO:0000256" key="2">
    <source>
        <dbReference type="ARBA" id="ARBA00023043"/>
    </source>
</evidence>
<dbReference type="Gene3D" id="1.25.40.20">
    <property type="entry name" value="Ankyrin repeat-containing domain"/>
    <property type="match status" value="1"/>
</dbReference>
<evidence type="ECO:0000313" key="4">
    <source>
        <dbReference type="EMBL" id="MEK8129229.1"/>
    </source>
</evidence>
<dbReference type="InterPro" id="IPR002110">
    <property type="entry name" value="Ankyrin_rpt"/>
</dbReference>
<dbReference type="Proteomes" id="UP001469365">
    <property type="component" value="Unassembled WGS sequence"/>
</dbReference>
<feature type="repeat" description="ANK" evidence="3">
    <location>
        <begin position="242"/>
        <end position="274"/>
    </location>
</feature>
<protein>
    <submittedName>
        <fullName evidence="4">Ankyrin repeat domain-containing protein</fullName>
    </submittedName>
</protein>
<gene>
    <name evidence="4" type="ORF">WMW72_15085</name>
</gene>
<evidence type="ECO:0000313" key="5">
    <source>
        <dbReference type="Proteomes" id="UP001469365"/>
    </source>
</evidence>
<reference evidence="4 5" key="1">
    <citation type="submission" date="2024-04" db="EMBL/GenBank/DDBJ databases">
        <title>draft genome sequnece of Paenibacillus filicis.</title>
        <authorList>
            <person name="Kim D.-U."/>
        </authorList>
    </citation>
    <scope>NUCLEOTIDE SEQUENCE [LARGE SCALE GENOMIC DNA]</scope>
    <source>
        <strain evidence="4 5">KACC14197</strain>
    </source>
</reference>
<dbReference type="SUPFAM" id="SSF48403">
    <property type="entry name" value="Ankyrin repeat"/>
    <property type="match status" value="1"/>
</dbReference>
<evidence type="ECO:0000256" key="1">
    <source>
        <dbReference type="ARBA" id="ARBA00022737"/>
    </source>
</evidence>
<proteinExistence type="predicted"/>
<dbReference type="InterPro" id="IPR036770">
    <property type="entry name" value="Ankyrin_rpt-contain_sf"/>
</dbReference>
<comment type="caution">
    <text evidence="4">The sequence shown here is derived from an EMBL/GenBank/DDBJ whole genome shotgun (WGS) entry which is preliminary data.</text>
</comment>
<dbReference type="PANTHER" id="PTHR24136:SF15">
    <property type="entry name" value="ANK_REP_REGION DOMAIN-CONTAINING PROTEIN"/>
    <property type="match status" value="1"/>
</dbReference>
<keyword evidence="5" id="KW-1185">Reference proteome</keyword>
<name>A0ABU9DK56_9BACL</name>
<dbReference type="Pfam" id="PF12796">
    <property type="entry name" value="Ank_2"/>
    <property type="match status" value="1"/>
</dbReference>
<keyword evidence="1" id="KW-0677">Repeat</keyword>
<accession>A0ABU9DK56</accession>
<keyword evidence="2 3" id="KW-0040">ANK repeat</keyword>
<evidence type="ECO:0000256" key="3">
    <source>
        <dbReference type="PROSITE-ProRule" id="PRU00023"/>
    </source>
</evidence>
<dbReference type="PROSITE" id="PS50088">
    <property type="entry name" value="ANK_REPEAT"/>
    <property type="match status" value="1"/>
</dbReference>
<dbReference type="PANTHER" id="PTHR24136">
    <property type="entry name" value="SOWAH (DROSOPHILA) HOMOLOG"/>
    <property type="match status" value="1"/>
</dbReference>
<dbReference type="EMBL" id="JBBPCC010000009">
    <property type="protein sequence ID" value="MEK8129229.1"/>
    <property type="molecule type" value="Genomic_DNA"/>
</dbReference>
<sequence>MINGFLGIGISMMLTVSATGSSSERLQALISPVNAQNYFLANKGVQIHDPQNATVYMSDLSVVTDHETSKVSGELFLTAASPRYVNANLAFYDHQNNLGIISIDDDYQSGKNTWELRMMGDLSNFSTVSLQIRDIHPALKSIVKNLYAAAKDQDQLKVESLEATIPDEADKYLLVDFFKWSVPYAKEWQEFLLPYLLTKKVDVNWQDKTNGYTALMYASYHSIDLVKPLVEAGADVTIQGNDGTTALLLIAAKNRPDLVKMLLDQGADPNQIGVNGYTPLLAALRPLFAKYTEATITSVHYLLDAGANVNVQLPDGTSPHDLIHGIQLPEIAEPLTALLNRYRDIR</sequence>